<dbReference type="Proteomes" id="UP000193498">
    <property type="component" value="Unassembled WGS sequence"/>
</dbReference>
<keyword evidence="2" id="KW-1185">Reference proteome</keyword>
<evidence type="ECO:0000313" key="1">
    <source>
        <dbReference type="EMBL" id="ORX75680.1"/>
    </source>
</evidence>
<dbReference type="InParanoid" id="A0A1Y1WQ78"/>
<reference evidence="1 2" key="1">
    <citation type="submission" date="2016-07" db="EMBL/GenBank/DDBJ databases">
        <title>Pervasive Adenine N6-methylation of Active Genes in Fungi.</title>
        <authorList>
            <consortium name="DOE Joint Genome Institute"/>
            <person name="Mondo S.J."/>
            <person name="Dannebaum R.O."/>
            <person name="Kuo R.C."/>
            <person name="Labutti K."/>
            <person name="Haridas S."/>
            <person name="Kuo A."/>
            <person name="Salamov A."/>
            <person name="Ahrendt S.R."/>
            <person name="Lipzen A."/>
            <person name="Sullivan W."/>
            <person name="Andreopoulos W.B."/>
            <person name="Clum A."/>
            <person name="Lindquist E."/>
            <person name="Daum C."/>
            <person name="Ramamoorthy G.K."/>
            <person name="Gryganskyi A."/>
            <person name="Culley D."/>
            <person name="Magnuson J.K."/>
            <person name="James T.Y."/>
            <person name="O'Malley M.A."/>
            <person name="Stajich J.E."/>
            <person name="Spatafora J.W."/>
            <person name="Visel A."/>
            <person name="Grigoriev I.V."/>
        </authorList>
    </citation>
    <scope>NUCLEOTIDE SEQUENCE [LARGE SCALE GENOMIC DNA]</scope>
    <source>
        <strain evidence="1 2">CBS 931.73</strain>
    </source>
</reference>
<organism evidence="1 2">
    <name type="scientific">Basidiobolus meristosporus CBS 931.73</name>
    <dbReference type="NCBI Taxonomy" id="1314790"/>
    <lineage>
        <taxon>Eukaryota</taxon>
        <taxon>Fungi</taxon>
        <taxon>Fungi incertae sedis</taxon>
        <taxon>Zoopagomycota</taxon>
        <taxon>Entomophthoromycotina</taxon>
        <taxon>Basidiobolomycetes</taxon>
        <taxon>Basidiobolales</taxon>
        <taxon>Basidiobolaceae</taxon>
        <taxon>Basidiobolus</taxon>
    </lineage>
</organism>
<gene>
    <name evidence="1" type="ORF">K493DRAFT_321664</name>
</gene>
<dbReference type="EMBL" id="MCFE01000997">
    <property type="protein sequence ID" value="ORX75680.1"/>
    <property type="molecule type" value="Genomic_DNA"/>
</dbReference>
<proteinExistence type="predicted"/>
<dbReference type="AlphaFoldDB" id="A0A1Y1WQ78"/>
<name>A0A1Y1WQ78_9FUNG</name>
<evidence type="ECO:0000313" key="2">
    <source>
        <dbReference type="Proteomes" id="UP000193498"/>
    </source>
</evidence>
<protein>
    <submittedName>
        <fullName evidence="1">Uncharacterized protein</fullName>
    </submittedName>
</protein>
<comment type="caution">
    <text evidence="1">The sequence shown here is derived from an EMBL/GenBank/DDBJ whole genome shotgun (WGS) entry which is preliminary data.</text>
</comment>
<sequence length="72" mass="7952">MVSDQEARLYSADVREEISRAKRANNGNYASVTVKGICWTCIGPGTGELSFKQILKGRKRTACVDSQTWVIS</sequence>
<accession>A0A1Y1WQ78</accession>